<evidence type="ECO:0000259" key="7">
    <source>
        <dbReference type="PROSITE" id="PS51462"/>
    </source>
</evidence>
<dbReference type="InterPro" id="IPR045121">
    <property type="entry name" value="CoAse"/>
</dbReference>
<dbReference type="AlphaFoldDB" id="A0A516X2K4"/>
<dbReference type="CDD" id="cd03426">
    <property type="entry name" value="NUDIX_CoAse_Nudt7"/>
    <property type="match status" value="1"/>
</dbReference>
<name>A0A516X2K4_9ACTN</name>
<sequence length="258" mass="27526">MDTRDTGPSDTDLSDLDLSDLDLSVAAPDGTGGHEFVHVVRPGHAPGEAGAAARFGPGSVTEDDVRCAVAAFTRQEGGGAGGHAVGSAVALAVSTRGGVPGIWLTRRSLTLRKHPGQFALPGGRMDPGEDGPTAARRELAEELGVELADDAVLGMLDDYTTRSGFTMTPVVLWAGEDRVTCPSPDEVADVFFVPFDELDIEPLFDRIPESDRPVIKLPWRGGHLHAPTAAVIYQFREVVLHGEHTRVANFEQPVFAWR</sequence>
<dbReference type="Pfam" id="PF00293">
    <property type="entry name" value="NUDIX"/>
    <property type="match status" value="1"/>
</dbReference>
<comment type="cofactor">
    <cofactor evidence="1">
        <name>Mn(2+)</name>
        <dbReference type="ChEBI" id="CHEBI:29035"/>
    </cofactor>
</comment>
<dbReference type="InterPro" id="IPR020084">
    <property type="entry name" value="NUDIX_hydrolase_CS"/>
</dbReference>
<proteinExistence type="predicted"/>
<feature type="domain" description="Nudix hydrolase" evidence="7">
    <location>
        <begin position="84"/>
        <end position="217"/>
    </location>
</feature>
<dbReference type="Gene3D" id="3.90.79.10">
    <property type="entry name" value="Nucleoside Triphosphate Pyrophosphohydrolase"/>
    <property type="match status" value="1"/>
</dbReference>
<dbReference type="InterPro" id="IPR015797">
    <property type="entry name" value="NUDIX_hydrolase-like_dom_sf"/>
</dbReference>
<evidence type="ECO:0000313" key="8">
    <source>
        <dbReference type="EMBL" id="QDQ97314.1"/>
    </source>
</evidence>
<keyword evidence="6" id="KW-0464">Manganese</keyword>
<keyword evidence="3" id="KW-0479">Metal-binding</keyword>
<dbReference type="GO" id="GO:0010945">
    <property type="term" value="F:coenzyme A diphosphatase activity"/>
    <property type="evidence" value="ECO:0007669"/>
    <property type="project" value="InterPro"/>
</dbReference>
<protein>
    <submittedName>
        <fullName evidence="8">CoA pyrophosphatase</fullName>
    </submittedName>
</protein>
<keyword evidence="4" id="KW-0378">Hydrolase</keyword>
<dbReference type="GO" id="GO:0046872">
    <property type="term" value="F:metal ion binding"/>
    <property type="evidence" value="ECO:0007669"/>
    <property type="project" value="UniProtKB-KW"/>
</dbReference>
<reference evidence="8 9" key="1">
    <citation type="submission" date="2019-07" db="EMBL/GenBank/DDBJ databases">
        <title>Tomitella cavernea sp. nov., an actinomycete isolated from soil.</title>
        <authorList>
            <person name="Cheng J."/>
        </authorList>
    </citation>
    <scope>NUCLEOTIDE SEQUENCE [LARGE SCALE GENOMIC DNA]</scope>
    <source>
        <strain evidence="8 9">HY188</strain>
    </source>
</reference>
<evidence type="ECO:0000256" key="3">
    <source>
        <dbReference type="ARBA" id="ARBA00022723"/>
    </source>
</evidence>
<evidence type="ECO:0000256" key="4">
    <source>
        <dbReference type="ARBA" id="ARBA00022801"/>
    </source>
</evidence>
<dbReference type="PANTHER" id="PTHR12992">
    <property type="entry name" value="NUDIX HYDROLASE"/>
    <property type="match status" value="1"/>
</dbReference>
<accession>A0A516X2K4</accession>
<dbReference type="PANTHER" id="PTHR12992:SF11">
    <property type="entry name" value="MITOCHONDRIAL COENZYME A DIPHOSPHATASE NUDT8"/>
    <property type="match status" value="1"/>
</dbReference>
<evidence type="ECO:0000256" key="6">
    <source>
        <dbReference type="ARBA" id="ARBA00023211"/>
    </source>
</evidence>
<evidence type="ECO:0000313" key="9">
    <source>
        <dbReference type="Proteomes" id="UP000317344"/>
    </source>
</evidence>
<dbReference type="PROSITE" id="PS51462">
    <property type="entry name" value="NUDIX"/>
    <property type="match status" value="1"/>
</dbReference>
<gene>
    <name evidence="8" type="ORF">FO059_08235</name>
</gene>
<organism evidence="8 9">
    <name type="scientific">Tomitella fengzijianii</name>
    <dbReference type="NCBI Taxonomy" id="2597660"/>
    <lineage>
        <taxon>Bacteria</taxon>
        <taxon>Bacillati</taxon>
        <taxon>Actinomycetota</taxon>
        <taxon>Actinomycetes</taxon>
        <taxon>Mycobacteriales</taxon>
        <taxon>Tomitella</taxon>
    </lineage>
</organism>
<dbReference type="OrthoDB" id="9804442at2"/>
<dbReference type="InterPro" id="IPR000086">
    <property type="entry name" value="NUDIX_hydrolase_dom"/>
</dbReference>
<dbReference type="PROSITE" id="PS00893">
    <property type="entry name" value="NUDIX_BOX"/>
    <property type="match status" value="1"/>
</dbReference>
<reference evidence="8 9" key="2">
    <citation type="submission" date="2019-07" db="EMBL/GenBank/DDBJ databases">
        <authorList>
            <person name="Huang Y."/>
        </authorList>
    </citation>
    <scope>NUCLEOTIDE SEQUENCE [LARGE SCALE GENOMIC DNA]</scope>
    <source>
        <strain evidence="8 9">HY188</strain>
    </source>
</reference>
<evidence type="ECO:0000256" key="5">
    <source>
        <dbReference type="ARBA" id="ARBA00022842"/>
    </source>
</evidence>
<comment type="cofactor">
    <cofactor evidence="2">
        <name>Mg(2+)</name>
        <dbReference type="ChEBI" id="CHEBI:18420"/>
    </cofactor>
</comment>
<evidence type="ECO:0000256" key="2">
    <source>
        <dbReference type="ARBA" id="ARBA00001946"/>
    </source>
</evidence>
<dbReference type="SUPFAM" id="SSF55811">
    <property type="entry name" value="Nudix"/>
    <property type="match status" value="1"/>
</dbReference>
<keyword evidence="9" id="KW-1185">Reference proteome</keyword>
<dbReference type="Proteomes" id="UP000317344">
    <property type="component" value="Chromosome"/>
</dbReference>
<dbReference type="KEGG" id="toy:FO059_08235"/>
<dbReference type="EMBL" id="CP041765">
    <property type="protein sequence ID" value="QDQ97314.1"/>
    <property type="molecule type" value="Genomic_DNA"/>
</dbReference>
<evidence type="ECO:0000256" key="1">
    <source>
        <dbReference type="ARBA" id="ARBA00001936"/>
    </source>
</evidence>
<keyword evidence="5" id="KW-0460">Magnesium</keyword>